<evidence type="ECO:0000313" key="2">
    <source>
        <dbReference type="Proteomes" id="UP000254651"/>
    </source>
</evidence>
<reference evidence="1 2" key="1">
    <citation type="submission" date="2018-06" db="EMBL/GenBank/DDBJ databases">
        <authorList>
            <consortium name="Pathogen Informatics"/>
            <person name="Doyle S."/>
        </authorList>
    </citation>
    <scope>NUCLEOTIDE SEQUENCE [LARGE SCALE GENOMIC DNA]</scope>
    <source>
        <strain evidence="1 2">NCTC10295</strain>
    </source>
</reference>
<evidence type="ECO:0000313" key="1">
    <source>
        <dbReference type="EMBL" id="STZ75566.1"/>
    </source>
</evidence>
<protein>
    <recommendedName>
        <fullName evidence="3">DUF2635 domain-containing protein</fullName>
    </recommendedName>
</protein>
<keyword evidence="2" id="KW-1185">Reference proteome</keyword>
<dbReference type="RefSeq" id="WP_082790377.1">
    <property type="nucleotide sequence ID" value="NZ_CP181246.1"/>
</dbReference>
<gene>
    <name evidence="1" type="ORF">NCTC10295_00307</name>
</gene>
<organism evidence="1 2">
    <name type="scientific">Bergeriella denitrificans</name>
    <name type="common">Neisseria denitrificans</name>
    <dbReference type="NCBI Taxonomy" id="494"/>
    <lineage>
        <taxon>Bacteria</taxon>
        <taxon>Pseudomonadati</taxon>
        <taxon>Pseudomonadota</taxon>
        <taxon>Betaproteobacteria</taxon>
        <taxon>Neisseriales</taxon>
        <taxon>Neisseriaceae</taxon>
        <taxon>Bergeriella</taxon>
    </lineage>
</organism>
<proteinExistence type="predicted"/>
<dbReference type="AlphaFoldDB" id="A0A378UDW7"/>
<evidence type="ECO:0008006" key="3">
    <source>
        <dbReference type="Google" id="ProtNLM"/>
    </source>
</evidence>
<dbReference type="EMBL" id="UGQS01000001">
    <property type="protein sequence ID" value="STZ75566.1"/>
    <property type="molecule type" value="Genomic_DNA"/>
</dbReference>
<name>A0A378UDW7_BERDE</name>
<sequence length="66" mass="7102">MSLISVKAANGLRVPLEGNPHEYIGQEPVQVDGESLYYRRLLADGDLLPVSGRLKTPKSQGASHGD</sequence>
<dbReference type="Proteomes" id="UP000254651">
    <property type="component" value="Unassembled WGS sequence"/>
</dbReference>
<accession>A0A378UDW7</accession>